<protein>
    <submittedName>
        <fullName evidence="2">Alpha/beta fold hydrolase</fullName>
    </submittedName>
</protein>
<dbReference type="InterPro" id="IPR029058">
    <property type="entry name" value="AB_hydrolase_fold"/>
</dbReference>
<sequence>MATIAANGTTLYYELRGSGPPVVLISGAPGDAGFWPELADLLADEFTVLSYDRRAHSRSPRPENWVTTSIDEHADDTAALLEALDLAPAVAWGHSGGGLVLTSLALRRPDVLRGAVFHEPAFFTVTPAGRAVVEGLQGTVADAMARGGPPLAMELFLRWADGDEVYESLDPAFRDRMLGDGEVLFGMEMELSLSYLPTPDQLGGLAVPSVVLAGADNRDPDAVLHGLYGAAQWTAVGLGAPLVETPGAHVPQITHPRELAALIRPILTRLAASAPVDA</sequence>
<keyword evidence="2" id="KW-0378">Hydrolase</keyword>
<dbReference type="InterPro" id="IPR000073">
    <property type="entry name" value="AB_hydrolase_1"/>
</dbReference>
<organism evidence="2 3">
    <name type="scientific">Actinomycetospora aeridis</name>
    <dbReference type="NCBI Taxonomy" id="3129231"/>
    <lineage>
        <taxon>Bacteria</taxon>
        <taxon>Bacillati</taxon>
        <taxon>Actinomycetota</taxon>
        <taxon>Actinomycetes</taxon>
        <taxon>Pseudonocardiales</taxon>
        <taxon>Pseudonocardiaceae</taxon>
        <taxon>Actinomycetospora</taxon>
    </lineage>
</organism>
<comment type="caution">
    <text evidence="2">The sequence shown here is derived from an EMBL/GenBank/DDBJ whole genome shotgun (WGS) entry which is preliminary data.</text>
</comment>
<evidence type="ECO:0000259" key="1">
    <source>
        <dbReference type="Pfam" id="PF00561"/>
    </source>
</evidence>
<gene>
    <name evidence="2" type="ORF">WCD41_26615</name>
</gene>
<dbReference type="InterPro" id="IPR050471">
    <property type="entry name" value="AB_hydrolase"/>
</dbReference>
<dbReference type="RefSeq" id="WP_337718247.1">
    <property type="nucleotide sequence ID" value="NZ_JBBEGL010000010.1"/>
</dbReference>
<reference evidence="2 3" key="1">
    <citation type="submission" date="2024-03" db="EMBL/GenBank/DDBJ databases">
        <title>Actinomycetospora sp. OC33-EN06, a novel actinomycete isolated from wild orchid (Aerides multiflora).</title>
        <authorList>
            <person name="Suriyachadkun C."/>
        </authorList>
    </citation>
    <scope>NUCLEOTIDE SEQUENCE [LARGE SCALE GENOMIC DNA]</scope>
    <source>
        <strain evidence="2 3">OC33-EN06</strain>
    </source>
</reference>
<keyword evidence="3" id="KW-1185">Reference proteome</keyword>
<proteinExistence type="predicted"/>
<dbReference type="Proteomes" id="UP001370100">
    <property type="component" value="Unassembled WGS sequence"/>
</dbReference>
<accession>A0ABU8NCC8</accession>
<dbReference type="SUPFAM" id="SSF53474">
    <property type="entry name" value="alpha/beta-Hydrolases"/>
    <property type="match status" value="1"/>
</dbReference>
<name>A0ABU8NCC8_9PSEU</name>
<dbReference type="GO" id="GO:0016787">
    <property type="term" value="F:hydrolase activity"/>
    <property type="evidence" value="ECO:0007669"/>
    <property type="project" value="UniProtKB-KW"/>
</dbReference>
<dbReference type="EMBL" id="JBBEGL010000010">
    <property type="protein sequence ID" value="MEJ2890060.1"/>
    <property type="molecule type" value="Genomic_DNA"/>
</dbReference>
<evidence type="ECO:0000313" key="3">
    <source>
        <dbReference type="Proteomes" id="UP001370100"/>
    </source>
</evidence>
<dbReference type="PANTHER" id="PTHR43433">
    <property type="entry name" value="HYDROLASE, ALPHA/BETA FOLD FAMILY PROTEIN"/>
    <property type="match status" value="1"/>
</dbReference>
<dbReference type="Pfam" id="PF00561">
    <property type="entry name" value="Abhydrolase_1"/>
    <property type="match status" value="1"/>
</dbReference>
<evidence type="ECO:0000313" key="2">
    <source>
        <dbReference type="EMBL" id="MEJ2890060.1"/>
    </source>
</evidence>
<dbReference type="Gene3D" id="3.40.50.1820">
    <property type="entry name" value="alpha/beta hydrolase"/>
    <property type="match status" value="1"/>
</dbReference>
<feature type="domain" description="AB hydrolase-1" evidence="1">
    <location>
        <begin position="20"/>
        <end position="256"/>
    </location>
</feature>
<dbReference type="PANTHER" id="PTHR43433:SF5">
    <property type="entry name" value="AB HYDROLASE-1 DOMAIN-CONTAINING PROTEIN"/>
    <property type="match status" value="1"/>
</dbReference>